<comment type="caution">
    <text evidence="1">The sequence shown here is derived from an EMBL/GenBank/DDBJ whole genome shotgun (WGS) entry which is preliminary data.</text>
</comment>
<accession>A0ABQ8RB90</accession>
<keyword evidence="2" id="KW-1185">Reference proteome</keyword>
<sequence>MMSGKLCGDRHGRADICLMLGKMLSKAEEEGIMDLFTPGSRYQDCTSLNMSLTTLEQKVSNVAAFMDICGLCVGVAEMIKEIREQLGKAGDPLYRSHINAMAAHAAKVRMLSEDGQEDD</sequence>
<organism evidence="1 2">
    <name type="scientific">Fusarium equiseti</name>
    <name type="common">Fusarium scirpi</name>
    <dbReference type="NCBI Taxonomy" id="61235"/>
    <lineage>
        <taxon>Eukaryota</taxon>
        <taxon>Fungi</taxon>
        <taxon>Dikarya</taxon>
        <taxon>Ascomycota</taxon>
        <taxon>Pezizomycotina</taxon>
        <taxon>Sordariomycetes</taxon>
        <taxon>Hypocreomycetidae</taxon>
        <taxon>Hypocreales</taxon>
        <taxon>Nectriaceae</taxon>
        <taxon>Fusarium</taxon>
        <taxon>Fusarium incarnatum-equiseti species complex</taxon>
    </lineage>
</organism>
<evidence type="ECO:0000313" key="2">
    <source>
        <dbReference type="Proteomes" id="UP001152024"/>
    </source>
</evidence>
<dbReference type="EMBL" id="JAOQBH010000009">
    <property type="protein sequence ID" value="KAJ4130820.1"/>
    <property type="molecule type" value="Genomic_DNA"/>
</dbReference>
<name>A0ABQ8RB90_FUSEQ</name>
<reference evidence="1" key="1">
    <citation type="submission" date="2022-09" db="EMBL/GenBank/DDBJ databases">
        <title>Fusarium specimens isolated from Avocado Roots.</title>
        <authorList>
            <person name="Stajich J."/>
            <person name="Roper C."/>
            <person name="Heimlech-Rivalta G."/>
        </authorList>
    </citation>
    <scope>NUCLEOTIDE SEQUENCE</scope>
    <source>
        <strain evidence="1">CF00095</strain>
    </source>
</reference>
<evidence type="ECO:0000313" key="1">
    <source>
        <dbReference type="EMBL" id="KAJ4130820.1"/>
    </source>
</evidence>
<dbReference type="Proteomes" id="UP001152024">
    <property type="component" value="Unassembled WGS sequence"/>
</dbReference>
<gene>
    <name evidence="1" type="ORF">NW768_006358</name>
</gene>
<protein>
    <submittedName>
        <fullName evidence="1">Uncharacterized protein</fullName>
    </submittedName>
</protein>
<proteinExistence type="predicted"/>